<protein>
    <submittedName>
        <fullName evidence="7">Uncharacterized protein</fullName>
    </submittedName>
</protein>
<feature type="region of interest" description="Disordered" evidence="5">
    <location>
        <begin position="81"/>
        <end position="113"/>
    </location>
</feature>
<keyword evidence="8" id="KW-1185">Reference proteome</keyword>
<feature type="compositionally biased region" description="Polar residues" evidence="5">
    <location>
        <begin position="101"/>
        <end position="113"/>
    </location>
</feature>
<feature type="compositionally biased region" description="Basic and acidic residues" evidence="5">
    <location>
        <begin position="57"/>
        <end position="68"/>
    </location>
</feature>
<evidence type="ECO:0000313" key="7">
    <source>
        <dbReference type="EMBL" id="CDJ63045.1"/>
    </source>
</evidence>
<gene>
    <name evidence="7" type="ORF">ENH_00034100</name>
</gene>
<keyword evidence="4 6" id="KW-0472">Membrane</keyword>
<reference evidence="7" key="1">
    <citation type="submission" date="2013-10" db="EMBL/GenBank/DDBJ databases">
        <title>Genomic analysis of the causative agents of coccidiosis in chickens.</title>
        <authorList>
            <person name="Reid A.J."/>
            <person name="Blake D."/>
            <person name="Billington K."/>
            <person name="Browne H."/>
            <person name="Dunn M."/>
            <person name="Hung S."/>
            <person name="Kawahara F."/>
            <person name="Miranda-Saavedra D."/>
            <person name="Mourier T."/>
            <person name="Nagra H."/>
            <person name="Otto T.D."/>
            <person name="Rawlings N."/>
            <person name="Sanchez A."/>
            <person name="Sanders M."/>
            <person name="Subramaniam C."/>
            <person name="Tay Y."/>
            <person name="Dear P."/>
            <person name="Doerig C."/>
            <person name="Gruber A."/>
            <person name="Parkinson J."/>
            <person name="Shirley M."/>
            <person name="Wan K.L."/>
            <person name="Berriman M."/>
            <person name="Tomley F."/>
            <person name="Pain A."/>
        </authorList>
    </citation>
    <scope>NUCLEOTIDE SEQUENCE [LARGE SCALE GENOMIC DNA]</scope>
    <source>
        <strain evidence="7">Houghton</strain>
    </source>
</reference>
<sequence>MGGPETTLLLLQQQHALPSPESIGKALEDTKGYGNMESHQSKPISDKEDSAPTLQQEQKEKQHIKEGIVKLEALPTIAKHFGHSCNSSSSRKNNSSSSSSGEQGRNKGQNTCELNAANEGSHSLAATTLPPPAAAASTTALTTTVAPAPAVAALTLEQSAAAPRNKLSSSSVAAGAQAEAAAEAATTKPLEATAATKEPSQEGRPAAEEAKSAASASAAAADGAAAHVMGRIAEGQVELPEAASGSCCVSAASSAPRRRSRWKKARKASCFTSTKCNLGCGQPIERCCCNREDRSARDLCKSRNHDGNSSNDSSKSSTCSGPSGPQAKLSIWHRCKDKLHRHRARLGASTSHRSSTTRSIPTAAGAAAPPSRETERSPLEGDPLLLPGAAPTIAAASPLCAAIAEGCSDPLPKGHRQQQQEKRQQCNESAEAKNRSVAGNSSGLAVSPFGAQSAINSKGCLVNTSFVCVTAACEAEQNQEAQHEQKQQQQSEQSQQQRQQQLPSIAEGGPGAAIPGSTCSTTLTNQGSSPAVLLAQKQRKTDIVSVEVQRLDPQLLPPGARSGADGVVLEGMECHAAEENHRKVWFVPPLCCFAWNTKPRPFSAWDLRMSYRCLLPFTVLKLLRVLLCYLLPTLMHLGNERAKTPGEAGAVGGGAADTAASALGENGQQHLLQRLLQLCCFFSLVLAMWGLAVVFVATRPLLKPFNIGWKFTCLKALVLFIQLLELAAEAFQPKSRIAVAADGDAAAATAAATAAAQRVYVFTFLELLGSAVCAVMATWAYKPGDLLDAHRRLVLLQQQLPKDAAVDIGGSNSCRSSRCSSNRSSGRFSLVIAGKLATARKRCNFRSIWRRNVQTKSAEATLKDHCRQVSHRAESP</sequence>
<feature type="region of interest" description="Disordered" evidence="5">
    <location>
        <begin position="483"/>
        <end position="521"/>
    </location>
</feature>
<feature type="compositionally biased region" description="Low complexity" evidence="5">
    <location>
        <begin position="84"/>
        <end position="100"/>
    </location>
</feature>
<feature type="compositionally biased region" description="Low complexity" evidence="5">
    <location>
        <begin position="487"/>
        <end position="517"/>
    </location>
</feature>
<feature type="transmembrane region" description="Helical" evidence="6">
    <location>
        <begin position="759"/>
        <end position="781"/>
    </location>
</feature>
<dbReference type="AlphaFoldDB" id="U6MN42"/>
<feature type="region of interest" description="Disordered" evidence="5">
    <location>
        <begin position="411"/>
        <end position="442"/>
    </location>
</feature>
<dbReference type="VEuPathDB" id="ToxoDB:ENH_00034100"/>
<feature type="compositionally biased region" description="Low complexity" evidence="5">
    <location>
        <begin position="349"/>
        <end position="359"/>
    </location>
</feature>
<organism evidence="7 8">
    <name type="scientific">Eimeria necatrix</name>
    <dbReference type="NCBI Taxonomy" id="51315"/>
    <lineage>
        <taxon>Eukaryota</taxon>
        <taxon>Sar</taxon>
        <taxon>Alveolata</taxon>
        <taxon>Apicomplexa</taxon>
        <taxon>Conoidasida</taxon>
        <taxon>Coccidia</taxon>
        <taxon>Eucoccidiorida</taxon>
        <taxon>Eimeriorina</taxon>
        <taxon>Eimeriidae</taxon>
        <taxon>Eimeria</taxon>
    </lineage>
</organism>
<feature type="region of interest" description="Disordered" evidence="5">
    <location>
        <begin position="342"/>
        <end position="386"/>
    </location>
</feature>
<name>U6MN42_9EIME</name>
<keyword evidence="2 6" id="KW-0812">Transmembrane</keyword>
<feature type="compositionally biased region" description="Low complexity" evidence="5">
    <location>
        <begin position="307"/>
        <end position="325"/>
    </location>
</feature>
<dbReference type="GO" id="GO:0016020">
    <property type="term" value="C:membrane"/>
    <property type="evidence" value="ECO:0007669"/>
    <property type="project" value="UniProtKB-SubCell"/>
</dbReference>
<feature type="transmembrane region" description="Helical" evidence="6">
    <location>
        <begin position="675"/>
        <end position="697"/>
    </location>
</feature>
<evidence type="ECO:0000313" key="8">
    <source>
        <dbReference type="Proteomes" id="UP000030754"/>
    </source>
</evidence>
<dbReference type="Proteomes" id="UP000030754">
    <property type="component" value="Unassembled WGS sequence"/>
</dbReference>
<evidence type="ECO:0000256" key="4">
    <source>
        <dbReference type="ARBA" id="ARBA00023136"/>
    </source>
</evidence>
<dbReference type="RefSeq" id="XP_013440407.1">
    <property type="nucleotide sequence ID" value="XM_013584953.1"/>
</dbReference>
<feature type="compositionally biased region" description="Low complexity" evidence="5">
    <location>
        <begin position="183"/>
        <end position="198"/>
    </location>
</feature>
<feature type="region of interest" description="Disordered" evidence="5">
    <location>
        <begin position="301"/>
        <end position="326"/>
    </location>
</feature>
<evidence type="ECO:0000256" key="1">
    <source>
        <dbReference type="ARBA" id="ARBA00004141"/>
    </source>
</evidence>
<dbReference type="GeneID" id="25473574"/>
<dbReference type="EMBL" id="HG722695">
    <property type="protein sequence ID" value="CDJ63045.1"/>
    <property type="molecule type" value="Genomic_DNA"/>
</dbReference>
<evidence type="ECO:0000256" key="6">
    <source>
        <dbReference type="SAM" id="Phobius"/>
    </source>
</evidence>
<keyword evidence="3 6" id="KW-1133">Transmembrane helix</keyword>
<dbReference type="Pfam" id="PF03619">
    <property type="entry name" value="Solute_trans_a"/>
    <property type="match status" value="1"/>
</dbReference>
<accession>U6MN42</accession>
<feature type="region of interest" description="Disordered" evidence="5">
    <location>
        <begin position="183"/>
        <end position="215"/>
    </location>
</feature>
<feature type="region of interest" description="Disordered" evidence="5">
    <location>
        <begin position="1"/>
        <end position="68"/>
    </location>
</feature>
<proteinExistence type="predicted"/>
<feature type="compositionally biased region" description="Basic and acidic residues" evidence="5">
    <location>
        <begin position="418"/>
        <end position="434"/>
    </location>
</feature>
<feature type="compositionally biased region" description="Basic and acidic residues" evidence="5">
    <location>
        <begin position="199"/>
        <end position="211"/>
    </location>
</feature>
<dbReference type="InterPro" id="IPR005178">
    <property type="entry name" value="Ostalpha/TMEM184C"/>
</dbReference>
<comment type="subcellular location">
    <subcellularLocation>
        <location evidence="1">Membrane</location>
        <topology evidence="1">Multi-pass membrane protein</topology>
    </subcellularLocation>
</comment>
<evidence type="ECO:0000256" key="5">
    <source>
        <dbReference type="SAM" id="MobiDB-lite"/>
    </source>
</evidence>
<evidence type="ECO:0000256" key="2">
    <source>
        <dbReference type="ARBA" id="ARBA00022692"/>
    </source>
</evidence>
<reference evidence="7" key="2">
    <citation type="submission" date="2013-10" db="EMBL/GenBank/DDBJ databases">
        <authorList>
            <person name="Aslett M."/>
        </authorList>
    </citation>
    <scope>NUCLEOTIDE SEQUENCE [LARGE SCALE GENOMIC DNA]</scope>
    <source>
        <strain evidence="7">Houghton</strain>
    </source>
</reference>
<dbReference type="OrthoDB" id="347921at2759"/>
<evidence type="ECO:0000256" key="3">
    <source>
        <dbReference type="ARBA" id="ARBA00022989"/>
    </source>
</evidence>